<reference evidence="2 3" key="1">
    <citation type="journal article" date="2023" name="Commun. Biol.">
        <title>Genome analysis of Parmales, the sister group of diatoms, reveals the evolutionary specialization of diatoms from phago-mixotrophs to photoautotrophs.</title>
        <authorList>
            <person name="Ban H."/>
            <person name="Sato S."/>
            <person name="Yoshikawa S."/>
            <person name="Yamada K."/>
            <person name="Nakamura Y."/>
            <person name="Ichinomiya M."/>
            <person name="Sato N."/>
            <person name="Blanc-Mathieu R."/>
            <person name="Endo H."/>
            <person name="Kuwata A."/>
            <person name="Ogata H."/>
        </authorList>
    </citation>
    <scope>NUCLEOTIDE SEQUENCE [LARGE SCALE GENOMIC DNA]</scope>
</reference>
<dbReference type="SUPFAM" id="SSF102198">
    <property type="entry name" value="Putative cyclase"/>
    <property type="match status" value="1"/>
</dbReference>
<keyword evidence="3" id="KW-1185">Reference proteome</keyword>
<feature type="compositionally biased region" description="Polar residues" evidence="1">
    <location>
        <begin position="30"/>
        <end position="48"/>
    </location>
</feature>
<accession>A0ABQ6MTU6</accession>
<proteinExistence type="predicted"/>
<evidence type="ECO:0000256" key="1">
    <source>
        <dbReference type="SAM" id="MobiDB-lite"/>
    </source>
</evidence>
<name>A0ABQ6MTU6_9STRA</name>
<comment type="caution">
    <text evidence="2">The sequence shown here is derived from an EMBL/GenBank/DDBJ whole genome shotgun (WGS) entry which is preliminary data.</text>
</comment>
<dbReference type="InterPro" id="IPR037175">
    <property type="entry name" value="KFase_sf"/>
</dbReference>
<evidence type="ECO:0000313" key="2">
    <source>
        <dbReference type="EMBL" id="GMI32219.1"/>
    </source>
</evidence>
<feature type="region of interest" description="Disordered" evidence="1">
    <location>
        <begin position="365"/>
        <end position="414"/>
    </location>
</feature>
<feature type="region of interest" description="Disordered" evidence="1">
    <location>
        <begin position="1"/>
        <end position="88"/>
    </location>
</feature>
<evidence type="ECO:0000313" key="3">
    <source>
        <dbReference type="Proteomes" id="UP001165060"/>
    </source>
</evidence>
<dbReference type="EMBL" id="BRYB01003185">
    <property type="protein sequence ID" value="GMI32219.1"/>
    <property type="molecule type" value="Genomic_DNA"/>
</dbReference>
<gene>
    <name evidence="2" type="ORF">TeGR_g2478</name>
</gene>
<organism evidence="2 3">
    <name type="scientific">Tetraparma gracilis</name>
    <dbReference type="NCBI Taxonomy" id="2962635"/>
    <lineage>
        <taxon>Eukaryota</taxon>
        <taxon>Sar</taxon>
        <taxon>Stramenopiles</taxon>
        <taxon>Ochrophyta</taxon>
        <taxon>Bolidophyceae</taxon>
        <taxon>Parmales</taxon>
        <taxon>Triparmaceae</taxon>
        <taxon>Tetraparma</taxon>
    </lineage>
</organism>
<sequence length="420" mass="44215">MPQMFSSKKKRASSSSSKSSPLPPPHPMILTSTSTSSAGPPLDTSSTPLHPFSGTASTPTPSPIRPPTGASIPSTPDPSSFPPRRGSLLDPDLDPFNISLDHEATQDLLKSVSASYGKFPCSKYINQSPVCMLASLCSCLMTALFMMGYQPSSKMTFHETYAKQFSVATYVDLSTPHPLHSSFPTPDYSPHGYVRSRTNFTEQVSPEGTTLFAPAFYNEKGATVSQVPVSHVSLLPLIVLPGGGEEGGSLGAEDIHDFDISIPERAMVVLPSGWDVTVDALEDLYSTRKVSLVGTTSPHLSADLSLDAWAAHNNYPFVTGLANVGLLSQSGCLASVSVLKGNLGSAPARAVGVCPARKDEEHSFSSALAAGSAPKRPQADGSGLREEEGAPETDYCGVEGADPESAEGVGCVDGQPIWWD</sequence>
<dbReference type="Proteomes" id="UP001165060">
    <property type="component" value="Unassembled WGS sequence"/>
</dbReference>
<protein>
    <submittedName>
        <fullName evidence="2">Uncharacterized protein</fullName>
    </submittedName>
</protein>